<keyword evidence="4" id="KW-1185">Reference proteome</keyword>
<dbReference type="SMART" id="SM00367">
    <property type="entry name" value="LRR_CC"/>
    <property type="match status" value="2"/>
</dbReference>
<dbReference type="PROSITE" id="PS50004">
    <property type="entry name" value="C2"/>
    <property type="match status" value="1"/>
</dbReference>
<dbReference type="Pfam" id="PF00168">
    <property type="entry name" value="C2"/>
    <property type="match status" value="1"/>
</dbReference>
<dbReference type="Proteomes" id="UP001239994">
    <property type="component" value="Unassembled WGS sequence"/>
</dbReference>
<dbReference type="SMART" id="SM00239">
    <property type="entry name" value="C2"/>
    <property type="match status" value="1"/>
</dbReference>
<dbReference type="PANTHER" id="PTHR46096:SF1">
    <property type="entry name" value="PERFORIN 1.5"/>
    <property type="match status" value="1"/>
</dbReference>
<dbReference type="GO" id="GO:0001771">
    <property type="term" value="P:immunological synapse formation"/>
    <property type="evidence" value="ECO:0007669"/>
    <property type="project" value="TreeGrafter"/>
</dbReference>
<dbReference type="InterPro" id="IPR006553">
    <property type="entry name" value="Leu-rich_rpt_Cys-con_subtyp"/>
</dbReference>
<feature type="region of interest" description="Disordered" evidence="1">
    <location>
        <begin position="1"/>
        <end position="30"/>
    </location>
</feature>
<dbReference type="SUPFAM" id="SSF49562">
    <property type="entry name" value="C2 domain (Calcium/lipid-binding domain, CaLB)"/>
    <property type="match status" value="1"/>
</dbReference>
<gene>
    <name evidence="3" type="ORF">P4O66_005359</name>
</gene>
<evidence type="ECO:0000313" key="3">
    <source>
        <dbReference type="EMBL" id="KAK1806877.1"/>
    </source>
</evidence>
<dbReference type="EMBL" id="JAROKS010000001">
    <property type="protein sequence ID" value="KAK1806877.1"/>
    <property type="molecule type" value="Genomic_DNA"/>
</dbReference>
<feature type="compositionally biased region" description="Basic and acidic residues" evidence="1">
    <location>
        <begin position="7"/>
        <end position="25"/>
    </location>
</feature>
<feature type="region of interest" description="Disordered" evidence="1">
    <location>
        <begin position="309"/>
        <end position="344"/>
    </location>
</feature>
<dbReference type="AlphaFoldDB" id="A0AAD8ZWX5"/>
<evidence type="ECO:0000259" key="2">
    <source>
        <dbReference type="PROSITE" id="PS50004"/>
    </source>
</evidence>
<dbReference type="GO" id="GO:0016020">
    <property type="term" value="C:membrane"/>
    <property type="evidence" value="ECO:0007669"/>
    <property type="project" value="TreeGrafter"/>
</dbReference>
<dbReference type="GO" id="GO:0001913">
    <property type="term" value="P:T cell mediated cytotoxicity"/>
    <property type="evidence" value="ECO:0007669"/>
    <property type="project" value="TreeGrafter"/>
</dbReference>
<dbReference type="Gene3D" id="3.80.10.10">
    <property type="entry name" value="Ribonuclease Inhibitor"/>
    <property type="match status" value="2"/>
</dbReference>
<evidence type="ECO:0000256" key="1">
    <source>
        <dbReference type="SAM" id="MobiDB-lite"/>
    </source>
</evidence>
<dbReference type="InterPro" id="IPR052784">
    <property type="entry name" value="Perforin-1_pore-forming"/>
</dbReference>
<organism evidence="3 4">
    <name type="scientific">Electrophorus voltai</name>
    <dbReference type="NCBI Taxonomy" id="2609070"/>
    <lineage>
        <taxon>Eukaryota</taxon>
        <taxon>Metazoa</taxon>
        <taxon>Chordata</taxon>
        <taxon>Craniata</taxon>
        <taxon>Vertebrata</taxon>
        <taxon>Euteleostomi</taxon>
        <taxon>Actinopterygii</taxon>
        <taxon>Neopterygii</taxon>
        <taxon>Teleostei</taxon>
        <taxon>Ostariophysi</taxon>
        <taxon>Gymnotiformes</taxon>
        <taxon>Gymnotoidei</taxon>
        <taxon>Gymnotidae</taxon>
        <taxon>Electrophorus</taxon>
    </lineage>
</organism>
<dbReference type="CDD" id="cd00030">
    <property type="entry name" value="C2"/>
    <property type="match status" value="1"/>
</dbReference>
<dbReference type="InterPro" id="IPR000008">
    <property type="entry name" value="C2_dom"/>
</dbReference>
<dbReference type="InterPro" id="IPR035892">
    <property type="entry name" value="C2_domain_sf"/>
</dbReference>
<evidence type="ECO:0000313" key="4">
    <source>
        <dbReference type="Proteomes" id="UP001239994"/>
    </source>
</evidence>
<sequence>MPLFRQPEARAERRGQKGRARTRDCSEEEGDAPSSLVRLCLLNVAENMKGLWVQDYVQNYMDHYFFRYVMGPFSLLPSDLLEELLCVLSRQNLLSRAALHLLLLPQLRRLALSRSCNLVTANLCSLVGARCQSLTSLNLTGALNVSSAALCGLLGRLPDLRALCLAGTLSDRAVVLTAARRCPALEHLDLSRCLHLSPAALLALIHRGQDGAGLRRLASLLALDIGLGEGAGEGAVSGALLLLGQPGLRRLALEGAGRACEMIRNGEFGAREGLGARESGAELVDRSDGEGSFALEEIVDGWLRLDEGDPKRVAESKDGEGSGGGRAGRGAEVGTTGRGAGNEGEGMKLHLQEIQGVSLNSLDAVAQLCPDLRSLSLHRCGEDDDGEEGSGRAALLARGLATWAGRLRHLALQFPGALSELVPALRAAGSGLGSLTLEGVRADGHLAFLELLHACPKLTSLTLHVDPPRSNRDAEADDEGEVDPGLPRLPHLCSLTLNFTLDERQLRPVLCWRSLKGVLWALLRGSPRLHTLSLSAAPCPLDPVFQLVLDRRSSSEEPPLQHLGRVSLRRSDVTVATAARLVDTYKAMHALLLWAVALALTLAPSDAAVRVFSLRANGLKGDPAGNPPDPFVKVWCGSSFGGMTEFHKDNSNPSWSASFYFPDCGANDHLTFEVWDKDLNFDDLLGTCVSSVQPGLHQNFACSLQYGTLFYSYEL</sequence>
<dbReference type="PANTHER" id="PTHR46096">
    <property type="entry name" value="PERFORIN-1"/>
    <property type="match status" value="1"/>
</dbReference>
<name>A0AAD8ZWX5_9TELE</name>
<dbReference type="Gene3D" id="2.60.40.150">
    <property type="entry name" value="C2 domain"/>
    <property type="match status" value="1"/>
</dbReference>
<protein>
    <recommendedName>
        <fullName evidence="2">C2 domain-containing protein</fullName>
    </recommendedName>
</protein>
<feature type="domain" description="C2" evidence="2">
    <location>
        <begin position="594"/>
        <end position="706"/>
    </location>
</feature>
<dbReference type="SUPFAM" id="SSF52058">
    <property type="entry name" value="L domain-like"/>
    <property type="match status" value="1"/>
</dbReference>
<dbReference type="InterPro" id="IPR032675">
    <property type="entry name" value="LRR_dom_sf"/>
</dbReference>
<reference evidence="3" key="1">
    <citation type="submission" date="2023-03" db="EMBL/GenBank/DDBJ databases">
        <title>Electrophorus voltai genome.</title>
        <authorList>
            <person name="Bian C."/>
        </authorList>
    </citation>
    <scope>NUCLEOTIDE SEQUENCE</scope>
    <source>
        <strain evidence="3">CB-2022</strain>
        <tissue evidence="3">Muscle</tissue>
    </source>
</reference>
<feature type="compositionally biased region" description="Basic and acidic residues" evidence="1">
    <location>
        <begin position="309"/>
        <end position="320"/>
    </location>
</feature>
<proteinExistence type="predicted"/>
<accession>A0AAD8ZWX5</accession>
<dbReference type="GO" id="GO:0022829">
    <property type="term" value="F:wide pore channel activity"/>
    <property type="evidence" value="ECO:0007669"/>
    <property type="project" value="TreeGrafter"/>
</dbReference>
<comment type="caution">
    <text evidence="3">The sequence shown here is derived from an EMBL/GenBank/DDBJ whole genome shotgun (WGS) entry which is preliminary data.</text>
</comment>
<dbReference type="SUPFAM" id="SSF52047">
    <property type="entry name" value="RNI-like"/>
    <property type="match status" value="1"/>
</dbReference>
<dbReference type="GO" id="GO:0051607">
    <property type="term" value="P:defense response to virus"/>
    <property type="evidence" value="ECO:0007669"/>
    <property type="project" value="TreeGrafter"/>
</dbReference>